<reference evidence="1 2" key="1">
    <citation type="submission" date="2016-04" db="EMBL/GenBank/DDBJ databases">
        <title>ATOL: Assembling a taxonomically balanced genome-scale reconstruction of the evolutionary history of the Enterobacteriaceae.</title>
        <authorList>
            <person name="Plunkett G.III."/>
            <person name="Neeno-Eckwall E.C."/>
            <person name="Glasner J.D."/>
            <person name="Perna N.T."/>
        </authorList>
    </citation>
    <scope>NUCLEOTIDE SEQUENCE [LARGE SCALE GENOMIC DNA]</scope>
    <source>
        <strain evidence="1 2">ATCC 51604</strain>
    </source>
</reference>
<gene>
    <name evidence="1" type="ORF">M977_04325</name>
</gene>
<sequence>MNFEKMMQDLAPKREPIQIGEYTFYARPMTVKEYLEHLYNPDKSDRDELTIFRCIQDEDGKPVFETIDQVKKLFSNVKSILIGAVADASIRIDPVEVEKK</sequence>
<evidence type="ECO:0000313" key="2">
    <source>
        <dbReference type="Proteomes" id="UP000078504"/>
    </source>
</evidence>
<protein>
    <recommendedName>
        <fullName evidence="3">Phage protein</fullName>
    </recommendedName>
</protein>
<comment type="caution">
    <text evidence="1">The sequence shown here is derived from an EMBL/GenBank/DDBJ whole genome shotgun (WGS) entry which is preliminary data.</text>
</comment>
<dbReference type="RefSeq" id="WP_064518812.1">
    <property type="nucleotide sequence ID" value="NZ_LXEP01000044.1"/>
</dbReference>
<dbReference type="PATRIC" id="fig|1354253.4.peg.4438"/>
<evidence type="ECO:0000313" key="1">
    <source>
        <dbReference type="EMBL" id="OAT17079.1"/>
    </source>
</evidence>
<dbReference type="Proteomes" id="UP000078504">
    <property type="component" value="Unassembled WGS sequence"/>
</dbReference>
<accession>A0A1B7HN55</accession>
<dbReference type="EMBL" id="LXEP01000044">
    <property type="protein sequence ID" value="OAT17079.1"/>
    <property type="molecule type" value="Genomic_DNA"/>
</dbReference>
<evidence type="ECO:0008006" key="3">
    <source>
        <dbReference type="Google" id="ProtNLM"/>
    </source>
</evidence>
<name>A0A1B7HN55_9ENTR</name>
<proteinExistence type="predicted"/>
<dbReference type="AlphaFoldDB" id="A0A1B7HN55"/>
<organism evidence="1 2">
    <name type="scientific">Buttiauxella gaviniae ATCC 51604</name>
    <dbReference type="NCBI Taxonomy" id="1354253"/>
    <lineage>
        <taxon>Bacteria</taxon>
        <taxon>Pseudomonadati</taxon>
        <taxon>Pseudomonadota</taxon>
        <taxon>Gammaproteobacteria</taxon>
        <taxon>Enterobacterales</taxon>
        <taxon>Enterobacteriaceae</taxon>
        <taxon>Buttiauxella</taxon>
    </lineage>
</organism>